<dbReference type="GO" id="GO:1990904">
    <property type="term" value="C:ribonucleoprotein complex"/>
    <property type="evidence" value="ECO:0007669"/>
    <property type="project" value="UniProtKB-KW"/>
</dbReference>
<evidence type="ECO:0000313" key="8">
    <source>
        <dbReference type="Proteomes" id="UP000179013"/>
    </source>
</evidence>
<dbReference type="EMBL" id="MGFU01000004">
    <property type="protein sequence ID" value="OGM14471.1"/>
    <property type="molecule type" value="Genomic_DNA"/>
</dbReference>
<feature type="compositionally biased region" description="Basic and acidic residues" evidence="6">
    <location>
        <begin position="207"/>
        <end position="231"/>
    </location>
</feature>
<dbReference type="SUPFAM" id="SSF52166">
    <property type="entry name" value="Ribosomal protein L4"/>
    <property type="match status" value="1"/>
</dbReference>
<evidence type="ECO:0000256" key="3">
    <source>
        <dbReference type="ARBA" id="ARBA00023274"/>
    </source>
</evidence>
<sequence length="231" mass="25139">MSKANLYSSKGVKGQGINLPKSFSEKENLVLLAQAIRVYEWGMHPGLAKTKSRGEVAISKIKIWRQKGTGRARHGARSAPIFVGGGVTHGPTGVKRKLTLPKKMRNKALNIALSQKAKEGKIVVVNKLASLVKTKEASALVAKITDKEKFNKGEKFTFALSSENKSAILALRNIKNVSVLRYSDLNAYSVYFGGVIVVDSEALSSKSDGKSKSEIKDKIAGKKVTQERKNK</sequence>
<dbReference type="GO" id="GO:0005840">
    <property type="term" value="C:ribosome"/>
    <property type="evidence" value="ECO:0007669"/>
    <property type="project" value="UniProtKB-KW"/>
</dbReference>
<dbReference type="NCBIfam" id="TIGR03953">
    <property type="entry name" value="rplD_bact"/>
    <property type="match status" value="1"/>
</dbReference>
<dbReference type="Gene3D" id="3.40.1370.10">
    <property type="match status" value="1"/>
</dbReference>
<accession>A0A1F7XHF3</accession>
<name>A0A1F7XHF3_9BACT</name>
<dbReference type="PANTHER" id="PTHR10746">
    <property type="entry name" value="50S RIBOSOMAL PROTEIN L4"/>
    <property type="match status" value="1"/>
</dbReference>
<dbReference type="GO" id="GO:0006412">
    <property type="term" value="P:translation"/>
    <property type="evidence" value="ECO:0007669"/>
    <property type="project" value="InterPro"/>
</dbReference>
<proteinExistence type="inferred from homology"/>
<dbReference type="InterPro" id="IPR013005">
    <property type="entry name" value="Ribosomal_uL4-like"/>
</dbReference>
<evidence type="ECO:0000313" key="7">
    <source>
        <dbReference type="EMBL" id="OGM14471.1"/>
    </source>
</evidence>
<dbReference type="InterPro" id="IPR023574">
    <property type="entry name" value="Ribosomal_uL4_dom_sf"/>
</dbReference>
<reference evidence="7 8" key="1">
    <citation type="journal article" date="2016" name="Nat. Commun.">
        <title>Thousands of microbial genomes shed light on interconnected biogeochemical processes in an aquifer system.</title>
        <authorList>
            <person name="Anantharaman K."/>
            <person name="Brown C.T."/>
            <person name="Hug L.A."/>
            <person name="Sharon I."/>
            <person name="Castelle C.J."/>
            <person name="Probst A.J."/>
            <person name="Thomas B.C."/>
            <person name="Singh A."/>
            <person name="Wilkins M.J."/>
            <person name="Karaoz U."/>
            <person name="Brodie E.L."/>
            <person name="Williams K.H."/>
            <person name="Hubbard S.S."/>
            <person name="Banfield J.F."/>
        </authorList>
    </citation>
    <scope>NUCLEOTIDE SEQUENCE [LARGE SCALE GENOMIC DNA]</scope>
</reference>
<comment type="similarity">
    <text evidence="1">Belongs to the universal ribosomal protein uL4 family.</text>
</comment>
<evidence type="ECO:0000256" key="4">
    <source>
        <dbReference type="ARBA" id="ARBA00035244"/>
    </source>
</evidence>
<evidence type="ECO:0000256" key="6">
    <source>
        <dbReference type="SAM" id="MobiDB-lite"/>
    </source>
</evidence>
<evidence type="ECO:0000256" key="5">
    <source>
        <dbReference type="ARBA" id="ARBA00035462"/>
    </source>
</evidence>
<feature type="region of interest" description="Disordered" evidence="6">
    <location>
        <begin position="203"/>
        <end position="231"/>
    </location>
</feature>
<dbReference type="Proteomes" id="UP000179013">
    <property type="component" value="Unassembled WGS sequence"/>
</dbReference>
<dbReference type="GO" id="GO:0003735">
    <property type="term" value="F:structural constituent of ribosome"/>
    <property type="evidence" value="ECO:0007669"/>
    <property type="project" value="InterPro"/>
</dbReference>
<comment type="caution">
    <text evidence="7">The sequence shown here is derived from an EMBL/GenBank/DDBJ whole genome shotgun (WGS) entry which is preliminary data.</text>
</comment>
<dbReference type="AlphaFoldDB" id="A0A1F7XHF3"/>
<keyword evidence="3" id="KW-0687">Ribonucleoprotein</keyword>
<dbReference type="InterPro" id="IPR002136">
    <property type="entry name" value="Ribosomal_uL4"/>
</dbReference>
<dbReference type="PANTHER" id="PTHR10746:SF6">
    <property type="entry name" value="LARGE RIBOSOMAL SUBUNIT PROTEIN UL4M"/>
    <property type="match status" value="1"/>
</dbReference>
<evidence type="ECO:0000256" key="1">
    <source>
        <dbReference type="ARBA" id="ARBA00010528"/>
    </source>
</evidence>
<gene>
    <name evidence="7" type="ORF">A2V80_00795</name>
</gene>
<dbReference type="Pfam" id="PF00573">
    <property type="entry name" value="Ribosomal_L4"/>
    <property type="match status" value="1"/>
</dbReference>
<organism evidence="7 8">
    <name type="scientific">Candidatus Woesebacteria bacterium RBG_16_39_8b</name>
    <dbReference type="NCBI Taxonomy" id="1802482"/>
    <lineage>
        <taxon>Bacteria</taxon>
        <taxon>Candidatus Woeseibacteriota</taxon>
    </lineage>
</organism>
<evidence type="ECO:0000256" key="2">
    <source>
        <dbReference type="ARBA" id="ARBA00022980"/>
    </source>
</evidence>
<keyword evidence="2 7" id="KW-0689">Ribosomal protein</keyword>
<protein>
    <recommendedName>
        <fullName evidence="4">Large ribosomal subunit protein uL4</fullName>
    </recommendedName>
    <alternativeName>
        <fullName evidence="5">50S ribosomal protein L4</fullName>
    </alternativeName>
</protein>